<reference evidence="2 3" key="1">
    <citation type="journal article" date="2024" name="IMA Fungus">
        <title>IMA Genome - F19 : A genome assembly and annotation guide to empower mycologists, including annotated draft genome sequences of Ceratocystis pirilliformis, Diaporthe australafricana, Fusarium ophioides, Paecilomyces lecythidis, and Sporothrix stenoceras.</title>
        <authorList>
            <person name="Aylward J."/>
            <person name="Wilson A.M."/>
            <person name="Visagie C.M."/>
            <person name="Spraker J."/>
            <person name="Barnes I."/>
            <person name="Buitendag C."/>
            <person name="Ceriani C."/>
            <person name="Del Mar Angel L."/>
            <person name="du Plessis D."/>
            <person name="Fuchs T."/>
            <person name="Gasser K."/>
            <person name="Kramer D."/>
            <person name="Li W."/>
            <person name="Munsamy K."/>
            <person name="Piso A."/>
            <person name="Price J.L."/>
            <person name="Sonnekus B."/>
            <person name="Thomas C."/>
            <person name="van der Nest A."/>
            <person name="van Dijk A."/>
            <person name="van Heerden A."/>
            <person name="van Vuuren N."/>
            <person name="Yilmaz N."/>
            <person name="Duong T.A."/>
            <person name="van der Merwe N.A."/>
            <person name="Wingfield M.J."/>
            <person name="Wingfield B.D."/>
        </authorList>
    </citation>
    <scope>NUCLEOTIDE SEQUENCE [LARGE SCALE GENOMIC DNA]</scope>
    <source>
        <strain evidence="2 3">CMW 18300</strain>
    </source>
</reference>
<protein>
    <recommendedName>
        <fullName evidence="4">Myb-like domain-containing protein</fullName>
    </recommendedName>
</protein>
<evidence type="ECO:0008006" key="4">
    <source>
        <dbReference type="Google" id="ProtNLM"/>
    </source>
</evidence>
<dbReference type="EMBL" id="JAWRVE010000151">
    <property type="protein sequence ID" value="KAL1853234.1"/>
    <property type="molecule type" value="Genomic_DNA"/>
</dbReference>
<evidence type="ECO:0000313" key="2">
    <source>
        <dbReference type="EMBL" id="KAL1853234.1"/>
    </source>
</evidence>
<evidence type="ECO:0000313" key="3">
    <source>
        <dbReference type="Proteomes" id="UP001583177"/>
    </source>
</evidence>
<organism evidence="2 3">
    <name type="scientific">Diaporthe australafricana</name>
    <dbReference type="NCBI Taxonomy" id="127596"/>
    <lineage>
        <taxon>Eukaryota</taxon>
        <taxon>Fungi</taxon>
        <taxon>Dikarya</taxon>
        <taxon>Ascomycota</taxon>
        <taxon>Pezizomycotina</taxon>
        <taxon>Sordariomycetes</taxon>
        <taxon>Sordariomycetidae</taxon>
        <taxon>Diaporthales</taxon>
        <taxon>Diaporthaceae</taxon>
        <taxon>Diaporthe</taxon>
    </lineage>
</organism>
<dbReference type="Proteomes" id="UP001583177">
    <property type="component" value="Unassembled WGS sequence"/>
</dbReference>
<evidence type="ECO:0000256" key="1">
    <source>
        <dbReference type="SAM" id="MobiDB-lite"/>
    </source>
</evidence>
<sequence>MSSQNQASSSSAPQAAPQTIAQRAAAGTITSIDGLTIEEEGELLLYALEQENLTYEGAKQKYGCSLTNDTLRGRAAKARARRAGRPPPARVPTFTALDDQLLQQAVNHLKKGPLDQEKSFVGIWKDVKPYIYAHGGTTDAGTTTVKKRWQKLTGQTAGGSNAKRRDDGEWHSSSYEPLSDEEERGPWKWYSDDYEPLSGEEQEEEEQEIEDQEQIENDEDENEDEDEEDE</sequence>
<feature type="region of interest" description="Disordered" evidence="1">
    <location>
        <begin position="1"/>
        <end position="23"/>
    </location>
</feature>
<accession>A0ABR3W4V6</accession>
<gene>
    <name evidence="2" type="ORF">Daus18300_011882</name>
</gene>
<proteinExistence type="predicted"/>
<keyword evidence="3" id="KW-1185">Reference proteome</keyword>
<comment type="caution">
    <text evidence="2">The sequence shown here is derived from an EMBL/GenBank/DDBJ whole genome shotgun (WGS) entry which is preliminary data.</text>
</comment>
<feature type="compositionally biased region" description="Acidic residues" evidence="1">
    <location>
        <begin position="192"/>
        <end position="230"/>
    </location>
</feature>
<name>A0ABR3W4V6_9PEZI</name>
<feature type="region of interest" description="Disordered" evidence="1">
    <location>
        <begin position="151"/>
        <end position="230"/>
    </location>
</feature>